<evidence type="ECO:0000313" key="2">
    <source>
        <dbReference type="Proteomes" id="UP001449795"/>
    </source>
</evidence>
<accession>A0ABZ3D5A7</accession>
<gene>
    <name evidence="1" type="ORF">AAC691_00375</name>
</gene>
<reference evidence="1 2" key="1">
    <citation type="submission" date="2024-04" db="EMBL/GenBank/DDBJ databases">
        <title>Complete genome sequence of Nguyenibacter vanlangesis HBCM-1154, a strain capable of nitrogen fixation, IAA production, and phosphorus solubilization isolated from sugarcane soil.</title>
        <authorList>
            <person name="MY HANH P."/>
        </authorList>
    </citation>
    <scope>NUCLEOTIDE SEQUENCE [LARGE SCALE GENOMIC DNA]</scope>
    <source>
        <strain evidence="1 2">HBCM 1154</strain>
    </source>
</reference>
<keyword evidence="2" id="KW-1185">Reference proteome</keyword>
<protein>
    <submittedName>
        <fullName evidence="1">Uncharacterized protein</fullName>
    </submittedName>
</protein>
<dbReference type="Proteomes" id="UP001449795">
    <property type="component" value="Chromosome"/>
</dbReference>
<sequence length="318" mass="35814">MVKWSEMKRASDVNLAVWPHYRPLFERWFMQELVDKGELAPIWRERMVPGDNDTVFADHYPDRETAVAAANALNPSLRQTLFARDIDLVVKRSLALKIDKALQAKQRLQDEEGLMLAEALRRHADDERPEADALKLATDSERYRQDLAEQLAAMPYLRVAKVGRSNNRWTHALLYLGPDGVWSKPYHAGEKAALMAERAKIANGFGLSASAHWGKTKAAIRQILLPRANQLLQLASVQRMLAEALARGERVLVSNGIVFWHEPDGGIGWQVKETSSTRESEGATIWKEGTILSTNHGRLVVLPYIKEGGEQVRGHTKN</sequence>
<dbReference type="EMBL" id="CP152276">
    <property type="protein sequence ID" value="XAE42982.1"/>
    <property type="molecule type" value="Genomic_DNA"/>
</dbReference>
<proteinExistence type="predicted"/>
<dbReference type="RefSeq" id="WP_342628583.1">
    <property type="nucleotide sequence ID" value="NZ_CP152276.1"/>
</dbReference>
<organism evidence="1 2">
    <name type="scientific">Nguyenibacter vanlangensis</name>
    <dbReference type="NCBI Taxonomy" id="1216886"/>
    <lineage>
        <taxon>Bacteria</taxon>
        <taxon>Pseudomonadati</taxon>
        <taxon>Pseudomonadota</taxon>
        <taxon>Alphaproteobacteria</taxon>
        <taxon>Acetobacterales</taxon>
        <taxon>Acetobacteraceae</taxon>
        <taxon>Nguyenibacter</taxon>
    </lineage>
</organism>
<evidence type="ECO:0000313" key="1">
    <source>
        <dbReference type="EMBL" id="XAE42982.1"/>
    </source>
</evidence>
<name>A0ABZ3D5A7_9PROT</name>